<organism evidence="6 7">
    <name type="scientific">Bifidobacterium bombi DSM 19703</name>
    <dbReference type="NCBI Taxonomy" id="1341695"/>
    <lineage>
        <taxon>Bacteria</taxon>
        <taxon>Bacillati</taxon>
        <taxon>Actinomycetota</taxon>
        <taxon>Actinomycetes</taxon>
        <taxon>Bifidobacteriales</taxon>
        <taxon>Bifidobacteriaceae</taxon>
        <taxon>Bifidobacterium</taxon>
    </lineage>
</organism>
<dbReference type="PROSITE" id="PS50106">
    <property type="entry name" value="PDZ"/>
    <property type="match status" value="1"/>
</dbReference>
<feature type="compositionally biased region" description="Polar residues" evidence="3">
    <location>
        <begin position="157"/>
        <end position="176"/>
    </location>
</feature>
<sequence>MAENDDRSLSGEQQAASRRDAGQAGQGGQSNPFSGLYGQDTGVNEGAASEQVGASATKDGVEVGGGQPSAEPGSNGGPQSGETPQSRENQTPEHVKDGESTAPHNGFGSNPYAGVENGQQHTQPMQPQYGQYAQPQYGQFAPRSAGAEDVDAGSMTGAESDSQPTEQFDGQPTRQYAQGFGVGGPVPPVPGQAGNVPPYGADFGGPMNPNNPMKPMKRKKSNDNVLVAVVSAVLTAILCLGFGYVALSNGWVPIHDSSSMSGIMSNTSGEGTAKPQGGAAPDWTSVSKNVSNSVISIQTKVQGGEAKGSGAIIDTDGHAVTNNHVISGSEDIQVTLANGQMYKAKVTGTDPTTDLAVIQLQDAPKDLTPVKFANSDKLAVGENVMAVGNPLGYDDTATTGIVSAINRPVSVMDGNQSQIVTNAVQIDAAINPGNSGGPTFNAAGEVVGINSSIATASSSSGQAGSIGIGFAIPSNLVKSISDEIVKDGAAKHVILGVTIKTASTTADGITRTGAQITKGSDGTAVASGSPAAKAGLKEGDTIVSFNDRAVGSNSALLGYVRAASIGDKADLRIVRGGKTIEVNVTLDQEEKQVTGSNRKEKKSPSSGSNGQGDGQGDDGGNGDGGGIWDPFGFF</sequence>
<feature type="region of interest" description="Disordered" evidence="3">
    <location>
        <begin position="589"/>
        <end position="634"/>
    </location>
</feature>
<accession>A0A086BPI2</accession>
<comment type="caution">
    <text evidence="6">The sequence shown here is derived from an EMBL/GenBank/DDBJ whole genome shotgun (WGS) entry which is preliminary data.</text>
</comment>
<dbReference type="InterPro" id="IPR009003">
    <property type="entry name" value="Peptidase_S1_PA"/>
</dbReference>
<dbReference type="SMART" id="SM00228">
    <property type="entry name" value="PDZ"/>
    <property type="match status" value="1"/>
</dbReference>
<dbReference type="STRING" id="1341695.BBOMB_1253"/>
<dbReference type="EC" id="3.4.21.107" evidence="6"/>
<dbReference type="PRINTS" id="PR00834">
    <property type="entry name" value="PROTEASES2C"/>
</dbReference>
<feature type="compositionally biased region" description="Basic and acidic residues" evidence="3">
    <location>
        <begin position="90"/>
        <end position="99"/>
    </location>
</feature>
<name>A0A086BPI2_9BIFI</name>
<dbReference type="Pfam" id="PF13180">
    <property type="entry name" value="PDZ_2"/>
    <property type="match status" value="1"/>
</dbReference>
<dbReference type="InterPro" id="IPR036034">
    <property type="entry name" value="PDZ_sf"/>
</dbReference>
<dbReference type="AlphaFoldDB" id="A0A086BPI2"/>
<evidence type="ECO:0000256" key="3">
    <source>
        <dbReference type="SAM" id="MobiDB-lite"/>
    </source>
</evidence>
<reference evidence="6 7" key="1">
    <citation type="journal article" date="2014" name="Appl. Environ. Microbiol.">
        <title>Genomic encyclopedia of type strains of the genus Bifidobacterium.</title>
        <authorList>
            <person name="Milani C."/>
            <person name="Lugli G.A."/>
            <person name="Duranti S."/>
            <person name="Turroni F."/>
            <person name="Bottacini F."/>
            <person name="Mangifesta M."/>
            <person name="Sanchez B."/>
            <person name="Viappiani A."/>
            <person name="Mancabelli L."/>
            <person name="Taminiau B."/>
            <person name="Delcenserie V."/>
            <person name="Barrangou R."/>
            <person name="Margolles A."/>
            <person name="van Sinderen D."/>
            <person name="Ventura M."/>
        </authorList>
    </citation>
    <scope>NUCLEOTIDE SEQUENCE [LARGE SCALE GENOMIC DNA]</scope>
    <source>
        <strain evidence="6 7">DSM 19703</strain>
    </source>
</reference>
<dbReference type="CDD" id="cd06779">
    <property type="entry name" value="cpPDZ_Deg_HtrA-like"/>
    <property type="match status" value="1"/>
</dbReference>
<dbReference type="PANTHER" id="PTHR43343">
    <property type="entry name" value="PEPTIDASE S12"/>
    <property type="match status" value="1"/>
</dbReference>
<dbReference type="Gene3D" id="2.30.42.10">
    <property type="match status" value="1"/>
</dbReference>
<dbReference type="SUPFAM" id="SSF50156">
    <property type="entry name" value="PDZ domain-like"/>
    <property type="match status" value="1"/>
</dbReference>
<keyword evidence="4" id="KW-1133">Transmembrane helix</keyword>
<dbReference type="Pfam" id="PF13365">
    <property type="entry name" value="Trypsin_2"/>
    <property type="match status" value="1"/>
</dbReference>
<keyword evidence="1 6" id="KW-0645">Protease</keyword>
<feature type="compositionally biased region" description="Gly residues" evidence="3">
    <location>
        <begin position="609"/>
        <end position="627"/>
    </location>
</feature>
<evidence type="ECO:0000313" key="7">
    <source>
        <dbReference type="Proteomes" id="UP000028730"/>
    </source>
</evidence>
<evidence type="ECO:0000256" key="2">
    <source>
        <dbReference type="ARBA" id="ARBA00022801"/>
    </source>
</evidence>
<evidence type="ECO:0000256" key="4">
    <source>
        <dbReference type="SAM" id="Phobius"/>
    </source>
</evidence>
<gene>
    <name evidence="6" type="ORF">BBOMB_1253</name>
</gene>
<feature type="region of interest" description="Disordered" evidence="3">
    <location>
        <begin position="1"/>
        <end position="197"/>
    </location>
</feature>
<dbReference type="InterPro" id="IPR051201">
    <property type="entry name" value="Chloro_Bact_Ser_Proteases"/>
</dbReference>
<evidence type="ECO:0000259" key="5">
    <source>
        <dbReference type="PROSITE" id="PS50106"/>
    </source>
</evidence>
<dbReference type="GO" id="GO:0004252">
    <property type="term" value="F:serine-type endopeptidase activity"/>
    <property type="evidence" value="ECO:0007669"/>
    <property type="project" value="InterPro"/>
</dbReference>
<feature type="transmembrane region" description="Helical" evidence="4">
    <location>
        <begin position="225"/>
        <end position="247"/>
    </location>
</feature>
<evidence type="ECO:0000256" key="1">
    <source>
        <dbReference type="ARBA" id="ARBA00022670"/>
    </source>
</evidence>
<feature type="compositionally biased region" description="Low complexity" evidence="3">
    <location>
        <begin position="123"/>
        <end position="139"/>
    </location>
</feature>
<protein>
    <submittedName>
        <fullName evidence="6">Trypsin-like serine protease</fullName>
        <ecNumber evidence="6">3.4.21.107</ecNumber>
    </submittedName>
</protein>
<feature type="domain" description="PDZ" evidence="5">
    <location>
        <begin position="481"/>
        <end position="550"/>
    </location>
</feature>
<dbReference type="Gene3D" id="2.40.10.120">
    <property type="match status" value="1"/>
</dbReference>
<dbReference type="RefSeq" id="WP_052377518.1">
    <property type="nucleotide sequence ID" value="NZ_ATLK01000001.1"/>
</dbReference>
<feature type="compositionally biased region" description="Polar residues" evidence="3">
    <location>
        <begin position="80"/>
        <end position="89"/>
    </location>
</feature>
<keyword evidence="2 6" id="KW-0378">Hydrolase</keyword>
<evidence type="ECO:0000313" key="6">
    <source>
        <dbReference type="EMBL" id="KFF31846.1"/>
    </source>
</evidence>
<dbReference type="GO" id="GO:0006508">
    <property type="term" value="P:proteolysis"/>
    <property type="evidence" value="ECO:0007669"/>
    <property type="project" value="UniProtKB-KW"/>
</dbReference>
<keyword evidence="4" id="KW-0812">Transmembrane</keyword>
<dbReference type="InterPro" id="IPR001478">
    <property type="entry name" value="PDZ"/>
</dbReference>
<dbReference type="Proteomes" id="UP000028730">
    <property type="component" value="Unassembled WGS sequence"/>
</dbReference>
<proteinExistence type="predicted"/>
<dbReference type="InterPro" id="IPR001940">
    <property type="entry name" value="Peptidase_S1C"/>
</dbReference>
<keyword evidence="4" id="KW-0472">Membrane</keyword>
<dbReference type="eggNOG" id="COG0265">
    <property type="taxonomic scope" value="Bacteria"/>
</dbReference>
<dbReference type="EMBL" id="ATLK01000001">
    <property type="protein sequence ID" value="KFF31846.1"/>
    <property type="molecule type" value="Genomic_DNA"/>
</dbReference>
<dbReference type="SUPFAM" id="SSF50494">
    <property type="entry name" value="Trypsin-like serine proteases"/>
    <property type="match status" value="1"/>
</dbReference>
<dbReference type="PANTHER" id="PTHR43343:SF3">
    <property type="entry name" value="PROTEASE DO-LIKE 8, CHLOROPLASTIC"/>
    <property type="match status" value="1"/>
</dbReference>
<keyword evidence="7" id="KW-1185">Reference proteome</keyword>